<sequence length="283" mass="31885">MFFASRRRKRERRAFICEAIKPISDQLTLRTTLLSIVKKSNELLERIPLQVKERVGNITTALEEFSATLNLLNTNINSLSHELSEVMEEVNHKHQQLTERVIRVKERVRLIEELIENVRAIQLVGERVIGIVAGISDIAEQTRMLAVNATIEAARAGDQGKGFSIVAEEVGRLAVKTESFTQEIQNLMTDFINTVSGTVNSMIRIRNLVEEITRDIEEMKEFLDYTRDFASRVSGSVREFATAVDEQAQVIRDIELNVASLNSELESTVSVVSALSRVSTKLV</sequence>
<name>A0A7C5L617_AQUAO</name>
<comment type="caution">
    <text evidence="5">The sequence shown here is derived from an EMBL/GenBank/DDBJ whole genome shotgun (WGS) entry which is preliminary data.</text>
</comment>
<dbReference type="GO" id="GO:0016020">
    <property type="term" value="C:membrane"/>
    <property type="evidence" value="ECO:0007669"/>
    <property type="project" value="InterPro"/>
</dbReference>
<dbReference type="EMBL" id="DRNB01000030">
    <property type="protein sequence ID" value="HHJ63446.1"/>
    <property type="molecule type" value="Genomic_DNA"/>
</dbReference>
<feature type="coiled-coil region" evidence="3">
    <location>
        <begin position="62"/>
        <end position="107"/>
    </location>
</feature>
<evidence type="ECO:0000256" key="1">
    <source>
        <dbReference type="ARBA" id="ARBA00023224"/>
    </source>
</evidence>
<dbReference type="InterPro" id="IPR004089">
    <property type="entry name" value="MCPsignal_dom"/>
</dbReference>
<dbReference type="SMART" id="SM00283">
    <property type="entry name" value="MA"/>
    <property type="match status" value="1"/>
</dbReference>
<dbReference type="PANTHER" id="PTHR32089:SF112">
    <property type="entry name" value="LYSOZYME-LIKE PROTEIN-RELATED"/>
    <property type="match status" value="1"/>
</dbReference>
<proteinExistence type="predicted"/>
<dbReference type="PROSITE" id="PS50111">
    <property type="entry name" value="CHEMOTAXIS_TRANSDUC_2"/>
    <property type="match status" value="1"/>
</dbReference>
<dbReference type="PANTHER" id="PTHR32089">
    <property type="entry name" value="METHYL-ACCEPTING CHEMOTAXIS PROTEIN MCPB"/>
    <property type="match status" value="1"/>
</dbReference>
<gene>
    <name evidence="5" type="ORF">ENJ61_00915</name>
</gene>
<accession>A0A7C5L617</accession>
<evidence type="ECO:0000313" key="5">
    <source>
        <dbReference type="EMBL" id="HHJ63446.1"/>
    </source>
</evidence>
<dbReference type="AlphaFoldDB" id="A0A7C5L617"/>
<dbReference type="GO" id="GO:0007165">
    <property type="term" value="P:signal transduction"/>
    <property type="evidence" value="ECO:0007669"/>
    <property type="project" value="UniProtKB-KW"/>
</dbReference>
<dbReference type="Pfam" id="PF00015">
    <property type="entry name" value="MCPsignal"/>
    <property type="match status" value="1"/>
</dbReference>
<organism evidence="5">
    <name type="scientific">Aquifex aeolicus</name>
    <dbReference type="NCBI Taxonomy" id="63363"/>
    <lineage>
        <taxon>Bacteria</taxon>
        <taxon>Pseudomonadati</taxon>
        <taxon>Aquificota</taxon>
        <taxon>Aquificia</taxon>
        <taxon>Aquificales</taxon>
        <taxon>Aquificaceae</taxon>
        <taxon>Aquifex</taxon>
    </lineage>
</organism>
<evidence type="ECO:0000259" key="4">
    <source>
        <dbReference type="PROSITE" id="PS50111"/>
    </source>
</evidence>
<protein>
    <recommendedName>
        <fullName evidence="4">Methyl-accepting transducer domain-containing protein</fullName>
    </recommendedName>
</protein>
<evidence type="ECO:0000256" key="2">
    <source>
        <dbReference type="PROSITE-ProRule" id="PRU00284"/>
    </source>
</evidence>
<keyword evidence="1 2" id="KW-0807">Transducer</keyword>
<evidence type="ECO:0000256" key="3">
    <source>
        <dbReference type="SAM" id="Coils"/>
    </source>
</evidence>
<keyword evidence="3" id="KW-0175">Coiled coil</keyword>
<dbReference type="Gene3D" id="1.10.287.950">
    <property type="entry name" value="Methyl-accepting chemotaxis protein"/>
    <property type="match status" value="1"/>
</dbReference>
<reference evidence="5" key="1">
    <citation type="journal article" date="2020" name="mSystems">
        <title>Genome- and Community-Level Interaction Insights into Carbon Utilization and Element Cycling Functions of Hydrothermarchaeota in Hydrothermal Sediment.</title>
        <authorList>
            <person name="Zhou Z."/>
            <person name="Liu Y."/>
            <person name="Xu W."/>
            <person name="Pan J."/>
            <person name="Luo Z.H."/>
            <person name="Li M."/>
        </authorList>
    </citation>
    <scope>NUCLEOTIDE SEQUENCE [LARGE SCALE GENOMIC DNA]</scope>
    <source>
        <strain evidence="5">HyVt-501</strain>
    </source>
</reference>
<feature type="domain" description="Methyl-accepting transducer" evidence="4">
    <location>
        <begin position="53"/>
        <end position="262"/>
    </location>
</feature>
<dbReference type="Proteomes" id="UP000885792">
    <property type="component" value="Unassembled WGS sequence"/>
</dbReference>
<dbReference type="SUPFAM" id="SSF58104">
    <property type="entry name" value="Methyl-accepting chemotaxis protein (MCP) signaling domain"/>
    <property type="match status" value="1"/>
</dbReference>